<feature type="compositionally biased region" description="Pro residues" evidence="1">
    <location>
        <begin position="122"/>
        <end position="146"/>
    </location>
</feature>
<organism evidence="2 3">
    <name type="scientific">Ranatra chinensis</name>
    <dbReference type="NCBI Taxonomy" id="642074"/>
    <lineage>
        <taxon>Eukaryota</taxon>
        <taxon>Metazoa</taxon>
        <taxon>Ecdysozoa</taxon>
        <taxon>Arthropoda</taxon>
        <taxon>Hexapoda</taxon>
        <taxon>Insecta</taxon>
        <taxon>Pterygota</taxon>
        <taxon>Neoptera</taxon>
        <taxon>Paraneoptera</taxon>
        <taxon>Hemiptera</taxon>
        <taxon>Heteroptera</taxon>
        <taxon>Panheteroptera</taxon>
        <taxon>Nepomorpha</taxon>
        <taxon>Nepidae</taxon>
        <taxon>Ranatrinae</taxon>
        <taxon>Ranatra</taxon>
    </lineage>
</organism>
<proteinExistence type="predicted"/>
<evidence type="ECO:0000256" key="1">
    <source>
        <dbReference type="SAM" id="MobiDB-lite"/>
    </source>
</evidence>
<dbReference type="EMBL" id="JBFDAA010000008">
    <property type="protein sequence ID" value="KAL1129778.1"/>
    <property type="molecule type" value="Genomic_DNA"/>
</dbReference>
<dbReference type="Proteomes" id="UP001558652">
    <property type="component" value="Unassembled WGS sequence"/>
</dbReference>
<reference evidence="2 3" key="1">
    <citation type="submission" date="2024-07" db="EMBL/GenBank/DDBJ databases">
        <title>Chromosome-level genome assembly of the water stick insect Ranatra chinensis (Heteroptera: Nepidae).</title>
        <authorList>
            <person name="Liu X."/>
        </authorList>
    </citation>
    <scope>NUCLEOTIDE SEQUENCE [LARGE SCALE GENOMIC DNA]</scope>
    <source>
        <strain evidence="2">Cailab_2021Rc</strain>
        <tissue evidence="2">Muscle</tissue>
    </source>
</reference>
<feature type="region of interest" description="Disordered" evidence="1">
    <location>
        <begin position="1"/>
        <end position="174"/>
    </location>
</feature>
<gene>
    <name evidence="2" type="ORF">AAG570_012722</name>
</gene>
<accession>A0ABD0YX58</accession>
<feature type="compositionally biased region" description="Low complexity" evidence="1">
    <location>
        <begin position="105"/>
        <end position="121"/>
    </location>
</feature>
<name>A0ABD0YX58_9HEMI</name>
<feature type="compositionally biased region" description="Basic residues" evidence="1">
    <location>
        <begin position="45"/>
        <end position="55"/>
    </location>
</feature>
<evidence type="ECO:0000313" key="3">
    <source>
        <dbReference type="Proteomes" id="UP001558652"/>
    </source>
</evidence>
<sequence>MDYRTRHTDQYPGTGPAPSRVESAHASGPPDGPHRAPPWGGGPRQHSRARTRRESHRGPTPAHERHDTRDTEGASGRASERASEARRPREYEASDRGAKGDRGRAWGWRRGAATAAGAPGRLAPPCPLPTSPPLAPSPPRPSPPRPLANCAPATPGRRVSIPAHALPMPYLRVR</sequence>
<protein>
    <submittedName>
        <fullName evidence="2">Uncharacterized protein</fullName>
    </submittedName>
</protein>
<feature type="compositionally biased region" description="Basic and acidic residues" evidence="1">
    <location>
        <begin position="62"/>
        <end position="104"/>
    </location>
</feature>
<evidence type="ECO:0000313" key="2">
    <source>
        <dbReference type="EMBL" id="KAL1129778.1"/>
    </source>
</evidence>
<comment type="caution">
    <text evidence="2">The sequence shown here is derived from an EMBL/GenBank/DDBJ whole genome shotgun (WGS) entry which is preliminary data.</text>
</comment>
<keyword evidence="3" id="KW-1185">Reference proteome</keyword>
<dbReference type="AlphaFoldDB" id="A0ABD0YX58"/>